<evidence type="ECO:0000313" key="2">
    <source>
        <dbReference type="EMBL" id="CAG9329976.1"/>
    </source>
</evidence>
<organism evidence="2 3">
    <name type="scientific">Blepharisma stoltei</name>
    <dbReference type="NCBI Taxonomy" id="1481888"/>
    <lineage>
        <taxon>Eukaryota</taxon>
        <taxon>Sar</taxon>
        <taxon>Alveolata</taxon>
        <taxon>Ciliophora</taxon>
        <taxon>Postciliodesmatophora</taxon>
        <taxon>Heterotrichea</taxon>
        <taxon>Heterotrichida</taxon>
        <taxon>Blepharismidae</taxon>
        <taxon>Blepharisma</taxon>
    </lineage>
</organism>
<feature type="region of interest" description="Disordered" evidence="1">
    <location>
        <begin position="58"/>
        <end position="80"/>
    </location>
</feature>
<feature type="compositionally biased region" description="Basic and acidic residues" evidence="1">
    <location>
        <begin position="58"/>
        <end position="70"/>
    </location>
</feature>
<sequence>MEEESYRDKYKALKSKFKAAQVDHLKLSAQLDLAMKAVNGLLREKKFLTEKLNITTKKGDKTSKRMKTDDAAQQLEGETK</sequence>
<accession>A0AAU9JWI6</accession>
<gene>
    <name evidence="2" type="ORF">BSTOLATCC_MIC50090</name>
</gene>
<comment type="caution">
    <text evidence="2">The sequence shown here is derived from an EMBL/GenBank/DDBJ whole genome shotgun (WGS) entry which is preliminary data.</text>
</comment>
<proteinExistence type="predicted"/>
<dbReference type="Proteomes" id="UP001162131">
    <property type="component" value="Unassembled WGS sequence"/>
</dbReference>
<evidence type="ECO:0000313" key="3">
    <source>
        <dbReference type="Proteomes" id="UP001162131"/>
    </source>
</evidence>
<keyword evidence="3" id="KW-1185">Reference proteome</keyword>
<evidence type="ECO:0000256" key="1">
    <source>
        <dbReference type="SAM" id="MobiDB-lite"/>
    </source>
</evidence>
<dbReference type="EMBL" id="CAJZBQ010000050">
    <property type="protein sequence ID" value="CAG9329976.1"/>
    <property type="molecule type" value="Genomic_DNA"/>
</dbReference>
<dbReference type="AlphaFoldDB" id="A0AAU9JWI6"/>
<reference evidence="2" key="1">
    <citation type="submission" date="2021-09" db="EMBL/GenBank/DDBJ databases">
        <authorList>
            <consortium name="AG Swart"/>
            <person name="Singh M."/>
            <person name="Singh A."/>
            <person name="Seah K."/>
            <person name="Emmerich C."/>
        </authorList>
    </citation>
    <scope>NUCLEOTIDE SEQUENCE</scope>
    <source>
        <strain evidence="2">ATCC30299</strain>
    </source>
</reference>
<name>A0AAU9JWI6_9CILI</name>
<protein>
    <submittedName>
        <fullName evidence="2">Uncharacterized protein</fullName>
    </submittedName>
</protein>